<feature type="compositionally biased region" description="Low complexity" evidence="1">
    <location>
        <begin position="302"/>
        <end position="333"/>
    </location>
</feature>
<evidence type="ECO:0000313" key="3">
    <source>
        <dbReference type="Proteomes" id="UP001567538"/>
    </source>
</evidence>
<feature type="region of interest" description="Disordered" evidence="1">
    <location>
        <begin position="294"/>
        <end position="374"/>
    </location>
</feature>
<sequence>MDIGAFQEIDLELEADDLIGNFQFPENLDAKKGVNRVGMDVNDLLPKLHESAEPERNHRNGRHNLRKSLAWDPAFSTNEGVLDPEEMSSMVTKLDKNEKHILPGIQEELTGSTESISTLQSESLTLESNDDDLFLDIRASIQRSSKKAPNLINSSSKIAAMVINGPAISSPKKEDFVSKNKYQKPGVKKTTGLQTVRMSKSQLKPIGKQVSGRSIKPDSVHSQARSIGKSGEMNSVVPKRLKTVSSYVPSSTAAKRESLGIGRLKPECGSSKQGSVSGKVTQLHKVSALDGSRKVLPKPAVSSKFSSLRSSTTSNVPSTRSSTSSDNSISTSSGNAAKPTLMAARRNLGKSSTSSPGHSGSIPRTPSRALPKNKLPASNLSAYLKSTKLSSSVSPASSISEWSSVSSLRSSYSRSSLDTSSCRSVDGENMRSDPRRKVAGQRNQGAISSSNTSKISSATPGTLQAPMKPSGTLQPPMKPSGLRLPSPKIGFFDGSSSRTPDRNKRSPSVFHSVIPKNGPAASTPTRSSNGKLRSAKVPMTRMSTSLTNIKSPKAVSPASSQEKSCALVKAYGVSTDVTDSSSLSDGVKVMCIADDTDNSVDLSLTKNITFWDITAATGEGNNASASEYISHIRDNLVMKDELKKNLVPTPEAVKEDGDSANFLREGLTGDKTGICERHQEPNSQFLSDTLECALSSTAAASKAAVCRSPIALKNSECVDNPTELVIPVAVAENIGVALPSSGSEYIIQIEDGLINGELKKNLIQTSGATEKENDPTKCEVEEGLTEDKQGVYNKNQELNRQLVSDTSECALSSPAAASKAAVHRTPFALKNLSSGIKCVGKPTEAAVTQIAIAENV</sequence>
<dbReference type="Proteomes" id="UP001567538">
    <property type="component" value="Unassembled WGS sequence"/>
</dbReference>
<comment type="caution">
    <text evidence="2">The sequence shown here is derived from an EMBL/GenBank/DDBJ whole genome shotgun (WGS) entry which is preliminary data.</text>
</comment>
<feature type="region of interest" description="Disordered" evidence="1">
    <location>
        <begin position="413"/>
        <end position="537"/>
    </location>
</feature>
<feature type="compositionally biased region" description="Low complexity" evidence="1">
    <location>
        <begin position="446"/>
        <end position="459"/>
    </location>
</feature>
<dbReference type="InterPro" id="IPR045882">
    <property type="entry name" value="GPT1/2"/>
</dbReference>
<gene>
    <name evidence="2" type="ORF">AAHA92_25519</name>
</gene>
<feature type="compositionally biased region" description="Polar residues" evidence="1">
    <location>
        <begin position="520"/>
        <end position="531"/>
    </location>
</feature>
<dbReference type="AlphaFoldDB" id="A0ABD1GAY3"/>
<keyword evidence="3" id="KW-1185">Reference proteome</keyword>
<feature type="compositionally biased region" description="Low complexity" evidence="1">
    <location>
        <begin position="413"/>
        <end position="424"/>
    </location>
</feature>
<feature type="region of interest" description="Disordered" evidence="1">
    <location>
        <begin position="207"/>
        <end position="279"/>
    </location>
</feature>
<evidence type="ECO:0000313" key="2">
    <source>
        <dbReference type="EMBL" id="KAL1541275.1"/>
    </source>
</evidence>
<accession>A0ABD1GAY3</accession>
<protein>
    <submittedName>
        <fullName evidence="2">Uncharacterized protein</fullName>
    </submittedName>
</protein>
<organism evidence="2 3">
    <name type="scientific">Salvia divinorum</name>
    <name type="common">Maria pastora</name>
    <name type="synonym">Diviner's sage</name>
    <dbReference type="NCBI Taxonomy" id="28513"/>
    <lineage>
        <taxon>Eukaryota</taxon>
        <taxon>Viridiplantae</taxon>
        <taxon>Streptophyta</taxon>
        <taxon>Embryophyta</taxon>
        <taxon>Tracheophyta</taxon>
        <taxon>Spermatophyta</taxon>
        <taxon>Magnoliopsida</taxon>
        <taxon>eudicotyledons</taxon>
        <taxon>Gunneridae</taxon>
        <taxon>Pentapetalae</taxon>
        <taxon>asterids</taxon>
        <taxon>lamiids</taxon>
        <taxon>Lamiales</taxon>
        <taxon>Lamiaceae</taxon>
        <taxon>Nepetoideae</taxon>
        <taxon>Mentheae</taxon>
        <taxon>Salviinae</taxon>
        <taxon>Salvia</taxon>
        <taxon>Salvia subgen. Calosphace</taxon>
    </lineage>
</organism>
<dbReference type="PANTHER" id="PTHR33737:SF2">
    <property type="entry name" value="OS12G0102700 PROTEIN"/>
    <property type="match status" value="1"/>
</dbReference>
<feature type="compositionally biased region" description="Low complexity" evidence="1">
    <location>
        <begin position="349"/>
        <end position="361"/>
    </location>
</feature>
<name>A0ABD1GAY3_SALDI</name>
<feature type="compositionally biased region" description="Low complexity" evidence="1">
    <location>
        <begin position="269"/>
        <end position="279"/>
    </location>
</feature>
<feature type="compositionally biased region" description="Polar residues" evidence="1">
    <location>
        <begin position="243"/>
        <end position="253"/>
    </location>
</feature>
<dbReference type="EMBL" id="JBEAFC010000009">
    <property type="protein sequence ID" value="KAL1541275.1"/>
    <property type="molecule type" value="Genomic_DNA"/>
</dbReference>
<proteinExistence type="predicted"/>
<evidence type="ECO:0000256" key="1">
    <source>
        <dbReference type="SAM" id="MobiDB-lite"/>
    </source>
</evidence>
<reference evidence="2 3" key="1">
    <citation type="submission" date="2024-06" db="EMBL/GenBank/DDBJ databases">
        <title>A chromosome level genome sequence of Diviner's sage (Salvia divinorum).</title>
        <authorList>
            <person name="Ford S.A."/>
            <person name="Ro D.-K."/>
            <person name="Ness R.W."/>
            <person name="Phillips M.A."/>
        </authorList>
    </citation>
    <scope>NUCLEOTIDE SEQUENCE [LARGE SCALE GENOMIC DNA]</scope>
    <source>
        <strain evidence="2">SAF-2024a</strain>
        <tissue evidence="2">Leaf</tissue>
    </source>
</reference>
<dbReference type="PANTHER" id="PTHR33737">
    <property type="entry name" value="OS05G0121800 PROTEIN"/>
    <property type="match status" value="1"/>
</dbReference>
<feature type="compositionally biased region" description="Basic and acidic residues" evidence="1">
    <location>
        <begin position="425"/>
        <end position="436"/>
    </location>
</feature>